<feature type="region of interest" description="Disordered" evidence="8">
    <location>
        <begin position="443"/>
        <end position="462"/>
    </location>
</feature>
<proteinExistence type="inferred from homology"/>
<dbReference type="HOGENOM" id="CLU_000445_107_27_6"/>
<comment type="similarity">
    <text evidence="6">Belongs to the methyl-accepting chemotaxis (MCP) protein family.</text>
</comment>
<dbReference type="PANTHER" id="PTHR32089">
    <property type="entry name" value="METHYL-ACCEPTING CHEMOTAXIS PROTEIN MCPB"/>
    <property type="match status" value="1"/>
</dbReference>
<evidence type="ECO:0000259" key="10">
    <source>
        <dbReference type="PROSITE" id="PS50111"/>
    </source>
</evidence>
<comment type="subcellular location">
    <subcellularLocation>
        <location evidence="1">Membrane</location>
        <topology evidence="1">Multi-pass membrane protein</topology>
    </subcellularLocation>
</comment>
<evidence type="ECO:0000313" key="13">
    <source>
        <dbReference type="Proteomes" id="UP000001441"/>
    </source>
</evidence>
<dbReference type="GO" id="GO:0004888">
    <property type="term" value="F:transmembrane signaling receptor activity"/>
    <property type="evidence" value="ECO:0007669"/>
    <property type="project" value="InterPro"/>
</dbReference>
<dbReference type="Pfam" id="PF12729">
    <property type="entry name" value="4HB_MCP_1"/>
    <property type="match status" value="1"/>
</dbReference>
<accession>D3RQP9</accession>
<dbReference type="STRING" id="572477.Alvin_2827"/>
<keyword evidence="5 7" id="KW-0807">Transducer</keyword>
<dbReference type="PROSITE" id="PS50885">
    <property type="entry name" value="HAMP"/>
    <property type="match status" value="1"/>
</dbReference>
<evidence type="ECO:0000256" key="3">
    <source>
        <dbReference type="ARBA" id="ARBA00022989"/>
    </source>
</evidence>
<feature type="transmembrane region" description="Helical" evidence="9">
    <location>
        <begin position="12"/>
        <end position="35"/>
    </location>
</feature>
<evidence type="ECO:0000256" key="7">
    <source>
        <dbReference type="PROSITE-ProRule" id="PRU00284"/>
    </source>
</evidence>
<dbReference type="AlphaFoldDB" id="D3RQP9"/>
<evidence type="ECO:0000256" key="6">
    <source>
        <dbReference type="ARBA" id="ARBA00029447"/>
    </source>
</evidence>
<keyword evidence="2 9" id="KW-0812">Transmembrane</keyword>
<dbReference type="FunFam" id="1.10.287.950:FF:000001">
    <property type="entry name" value="Methyl-accepting chemotaxis sensory transducer"/>
    <property type="match status" value="1"/>
</dbReference>
<gene>
    <name evidence="12" type="ordered locus">Alvin_2827</name>
</gene>
<dbReference type="Proteomes" id="UP000001441">
    <property type="component" value="Chromosome"/>
</dbReference>
<organism evidence="12 13">
    <name type="scientific">Allochromatium vinosum (strain ATCC 17899 / DSM 180 / NBRC 103801 / NCIMB 10441 / D)</name>
    <name type="common">Chromatium vinosum</name>
    <dbReference type="NCBI Taxonomy" id="572477"/>
    <lineage>
        <taxon>Bacteria</taxon>
        <taxon>Pseudomonadati</taxon>
        <taxon>Pseudomonadota</taxon>
        <taxon>Gammaproteobacteria</taxon>
        <taxon>Chromatiales</taxon>
        <taxon>Chromatiaceae</taxon>
        <taxon>Allochromatium</taxon>
    </lineage>
</organism>
<dbReference type="InterPro" id="IPR003660">
    <property type="entry name" value="HAMP_dom"/>
</dbReference>
<dbReference type="SMART" id="SM00304">
    <property type="entry name" value="HAMP"/>
    <property type="match status" value="2"/>
</dbReference>
<feature type="transmembrane region" description="Helical" evidence="9">
    <location>
        <begin position="191"/>
        <end position="212"/>
    </location>
</feature>
<dbReference type="CDD" id="cd11386">
    <property type="entry name" value="MCP_signal"/>
    <property type="match status" value="1"/>
</dbReference>
<dbReference type="GO" id="GO:0006935">
    <property type="term" value="P:chemotaxis"/>
    <property type="evidence" value="ECO:0007669"/>
    <property type="project" value="InterPro"/>
</dbReference>
<dbReference type="EMBL" id="CP001896">
    <property type="protein sequence ID" value="ADC63733.1"/>
    <property type="molecule type" value="Genomic_DNA"/>
</dbReference>
<dbReference type="SUPFAM" id="SSF58104">
    <property type="entry name" value="Methyl-accepting chemotaxis protein (MCP) signaling domain"/>
    <property type="match status" value="1"/>
</dbReference>
<evidence type="ECO:0000256" key="1">
    <source>
        <dbReference type="ARBA" id="ARBA00004141"/>
    </source>
</evidence>
<keyword evidence="3 9" id="KW-1133">Transmembrane helix</keyword>
<dbReference type="Pfam" id="PF00672">
    <property type="entry name" value="HAMP"/>
    <property type="match status" value="1"/>
</dbReference>
<evidence type="ECO:0000313" key="12">
    <source>
        <dbReference type="EMBL" id="ADC63733.1"/>
    </source>
</evidence>
<evidence type="ECO:0000256" key="9">
    <source>
        <dbReference type="SAM" id="Phobius"/>
    </source>
</evidence>
<keyword evidence="13" id="KW-1185">Reference proteome</keyword>
<sequence length="544" mass="58493">MRLIERANISTKLILLALVPSVSMVLIGLVATAALRQVDQGVDRIYLDRVVPLQGLKGIADDYAVFIIDAVNKANAGRMSAEDALDGIRQAQERIHARWSTYLQTRLSPREAALADEAEQRFTRADAAIAAVMRRLEGQRGNMAEQLHEFDGPLYDSIDPVSAKLNELVDLQLEVAHDEQQAAHALYQTSASVAIAFTLTALVVVVALGWLFHRSITGQLGALRRAIHSIVEHSNLTASTDLDVPNEIGAIARDFDRMVTELRSLVERITGSAMTLSSATGQMSGNLAQVREVAQRQHQETDQVATAMEEMTASVEEVARNTASVAESTRASKRLADQGRLAVTETIDSMSALAERIAQSGESIRSLERDSQEIGKILDVIQAITSQTNLLALNAAIEAARAGEVGRGFAVVADEVRTLAQRTQSSAQEIEAMVKRLQHSAQQAASEMNRSQQGAGDSMATAGRAGESLQAITAAVDGISETMTQIASAAEEQTAVAVEISRGILSISGGTREARDSMTELEQAGHGLSELADELRGHAMRFQL</sequence>
<dbReference type="Gene3D" id="1.10.287.950">
    <property type="entry name" value="Methyl-accepting chemotaxis protein"/>
    <property type="match status" value="1"/>
</dbReference>
<evidence type="ECO:0000256" key="2">
    <source>
        <dbReference type="ARBA" id="ARBA00022692"/>
    </source>
</evidence>
<dbReference type="GO" id="GO:0016020">
    <property type="term" value="C:membrane"/>
    <property type="evidence" value="ECO:0007669"/>
    <property type="project" value="UniProtKB-SubCell"/>
</dbReference>
<dbReference type="PROSITE" id="PS50111">
    <property type="entry name" value="CHEMOTAXIS_TRANSDUC_2"/>
    <property type="match status" value="1"/>
</dbReference>
<dbReference type="InterPro" id="IPR004089">
    <property type="entry name" value="MCPsignal_dom"/>
</dbReference>
<dbReference type="eggNOG" id="COG0840">
    <property type="taxonomic scope" value="Bacteria"/>
</dbReference>
<dbReference type="SMART" id="SM00283">
    <property type="entry name" value="MA"/>
    <property type="match status" value="1"/>
</dbReference>
<dbReference type="PANTHER" id="PTHR32089:SF119">
    <property type="entry name" value="METHYL-ACCEPTING CHEMOTAXIS PROTEIN CTPL"/>
    <property type="match status" value="1"/>
</dbReference>
<dbReference type="KEGG" id="alv:Alvin_2827"/>
<dbReference type="InterPro" id="IPR024478">
    <property type="entry name" value="HlyB_4HB_MCP"/>
</dbReference>
<feature type="compositionally biased region" description="Polar residues" evidence="8">
    <location>
        <begin position="443"/>
        <end position="455"/>
    </location>
</feature>
<dbReference type="GO" id="GO:0007165">
    <property type="term" value="P:signal transduction"/>
    <property type="evidence" value="ECO:0007669"/>
    <property type="project" value="UniProtKB-KW"/>
</dbReference>
<feature type="domain" description="HAMP" evidence="11">
    <location>
        <begin position="214"/>
        <end position="267"/>
    </location>
</feature>
<dbReference type="RefSeq" id="WP_012971998.1">
    <property type="nucleotide sequence ID" value="NC_013851.1"/>
</dbReference>
<dbReference type="InterPro" id="IPR004090">
    <property type="entry name" value="Chemotax_Me-accpt_rcpt"/>
</dbReference>
<dbReference type="PRINTS" id="PR00260">
    <property type="entry name" value="CHEMTRNSDUCR"/>
</dbReference>
<name>D3RQP9_ALLVD</name>
<evidence type="ECO:0000259" key="11">
    <source>
        <dbReference type="PROSITE" id="PS50885"/>
    </source>
</evidence>
<keyword evidence="4 9" id="KW-0472">Membrane</keyword>
<feature type="domain" description="Methyl-accepting transducer" evidence="10">
    <location>
        <begin position="272"/>
        <end position="508"/>
    </location>
</feature>
<evidence type="ECO:0000256" key="8">
    <source>
        <dbReference type="SAM" id="MobiDB-lite"/>
    </source>
</evidence>
<dbReference type="Pfam" id="PF00015">
    <property type="entry name" value="MCPsignal"/>
    <property type="match status" value="1"/>
</dbReference>
<dbReference type="OrthoDB" id="9781845at2"/>
<protein>
    <submittedName>
        <fullName evidence="12">Methyl-accepting chemotaxis sensory transducer</fullName>
    </submittedName>
</protein>
<evidence type="ECO:0000256" key="4">
    <source>
        <dbReference type="ARBA" id="ARBA00023136"/>
    </source>
</evidence>
<evidence type="ECO:0000256" key="5">
    <source>
        <dbReference type="ARBA" id="ARBA00023224"/>
    </source>
</evidence>
<reference evidence="12 13" key="1">
    <citation type="journal article" date="2011" name="Stand. Genomic Sci.">
        <title>Complete genome sequence of Allochromatium vinosum DSM 180(T).</title>
        <authorList>
            <person name="Weissgerber T."/>
            <person name="Zigann R."/>
            <person name="Bruce D."/>
            <person name="Chang Y.J."/>
            <person name="Detter J.C."/>
            <person name="Han C."/>
            <person name="Hauser L."/>
            <person name="Jeffries C.D."/>
            <person name="Land M."/>
            <person name="Munk A.C."/>
            <person name="Tapia R."/>
            <person name="Dahl C."/>
        </authorList>
    </citation>
    <scope>NUCLEOTIDE SEQUENCE [LARGE SCALE GENOMIC DNA]</scope>
    <source>
        <strain evidence="13">ATCC 17899 / DSM 180 / NBRC 103801 / NCIMB 10441 / D</strain>
    </source>
</reference>